<evidence type="ECO:0000256" key="1">
    <source>
        <dbReference type="SAM" id="Phobius"/>
    </source>
</evidence>
<keyword evidence="1" id="KW-0472">Membrane</keyword>
<feature type="transmembrane region" description="Helical" evidence="1">
    <location>
        <begin position="34"/>
        <end position="52"/>
    </location>
</feature>
<keyword evidence="1" id="KW-0812">Transmembrane</keyword>
<proteinExistence type="predicted"/>
<gene>
    <name evidence="2" type="ORF">ABWT76_002905</name>
</gene>
<sequence>MENPNQYQDQLNQLNQIPLVNSMTNFYKANPTRAILLGLGVVVLAPTVVPLLKPIAKATIKTGVSLYQKSVSAIAETGEVIGDLVAEAKAEVQAEQEQAATMIAANSTNRN</sequence>
<dbReference type="Pfam" id="PF17195">
    <property type="entry name" value="DUF5132"/>
    <property type="match status" value="1"/>
</dbReference>
<evidence type="ECO:0000313" key="2">
    <source>
        <dbReference type="EMBL" id="XCM39938.1"/>
    </source>
</evidence>
<reference evidence="2" key="1">
    <citation type="submission" date="2024-07" db="EMBL/GenBank/DDBJ databases">
        <authorList>
            <person name="Kim Y.J."/>
            <person name="Jeong J.Y."/>
        </authorList>
    </citation>
    <scope>NUCLEOTIDE SEQUENCE</scope>
    <source>
        <strain evidence="2">GIHE-MW2</strain>
    </source>
</reference>
<name>A0AAU8JNP9_9CYAN</name>
<protein>
    <submittedName>
        <fullName evidence="2">DUF5132 domain-containing protein</fullName>
    </submittedName>
</protein>
<dbReference type="InterPro" id="IPR033456">
    <property type="entry name" value="DUF5132"/>
</dbReference>
<organism evidence="2">
    <name type="scientific">Planktothricoides raciborskii GIHE-MW2</name>
    <dbReference type="NCBI Taxonomy" id="2792601"/>
    <lineage>
        <taxon>Bacteria</taxon>
        <taxon>Bacillati</taxon>
        <taxon>Cyanobacteriota</taxon>
        <taxon>Cyanophyceae</taxon>
        <taxon>Oscillatoriophycideae</taxon>
        <taxon>Oscillatoriales</taxon>
        <taxon>Oscillatoriaceae</taxon>
        <taxon>Planktothricoides</taxon>
    </lineage>
</organism>
<keyword evidence="1" id="KW-1133">Transmembrane helix</keyword>
<dbReference type="AlphaFoldDB" id="A0AAU8JNP9"/>
<accession>A0AAU8JNP9</accession>
<dbReference type="RefSeq" id="WP_231636612.1">
    <property type="nucleotide sequence ID" value="NZ_CP159837.1"/>
</dbReference>
<dbReference type="EMBL" id="CP159837">
    <property type="protein sequence ID" value="XCM39938.1"/>
    <property type="molecule type" value="Genomic_DNA"/>
</dbReference>